<keyword evidence="5 7" id="KW-0560">Oxidoreductase</keyword>
<evidence type="ECO:0000259" key="12">
    <source>
        <dbReference type="Pfam" id="PF02866"/>
    </source>
</evidence>
<keyword evidence="4 7" id="KW-0816">Tricarboxylic acid cycle</keyword>
<dbReference type="Gene3D" id="3.90.110.10">
    <property type="entry name" value="Lactate dehydrogenase/glycoside hydrolase, family 4, C-terminal"/>
    <property type="match status" value="1"/>
</dbReference>
<feature type="domain" description="Lactate/malate dehydrogenase N-terminal" evidence="11">
    <location>
        <begin position="53"/>
        <end position="196"/>
    </location>
</feature>
<feature type="domain" description="Lactate/malate dehydrogenase C-terminal" evidence="12">
    <location>
        <begin position="205"/>
        <end position="371"/>
    </location>
</feature>
<evidence type="ECO:0000256" key="3">
    <source>
        <dbReference type="ARBA" id="ARBA00012995"/>
    </source>
</evidence>
<sequence>MRQARGCAGRPGRWFTWLTILARGRRVRTANALSGPSTTRIVIVSASTLKPPVRVAVTGAAGQIGYALLFRIAAGDMLGPDQPVILHLLEITPALPAAQGVVMELNDCAFPLLAGVVTTDDPNVAFSDVDFALLVGARPRGPGMERKDLLEANGAIFGPQGRALNKHAKRDVKVLVVGNPANTNALIAQANAPDLDPRCFTAMMRLDHNRALSLLAEQTDTHSTGVKKVTIWGNHSATQYPDISQATIDGTPAAQKIGRDWYETTFIPTVQQRGAAIIKARGASSAASAASAAIDHMRNWALGTADGDWVSMGIPSDGSYGIDAGLIYGFPVTCSGGTYTIVPNLPVDDFSRRLMDATADELRGERDAVKALLG</sequence>
<evidence type="ECO:0000256" key="5">
    <source>
        <dbReference type="ARBA" id="ARBA00023002"/>
    </source>
</evidence>
<dbReference type="SUPFAM" id="SSF56327">
    <property type="entry name" value="LDH C-terminal domain-like"/>
    <property type="match status" value="1"/>
</dbReference>
<dbReference type="InterPro" id="IPR010945">
    <property type="entry name" value="Malate_DH_type2"/>
</dbReference>
<feature type="binding site" evidence="7">
    <location>
        <position position="160"/>
    </location>
    <ligand>
        <name>NAD(+)</name>
        <dbReference type="ChEBI" id="CHEBI:57540"/>
    </ligand>
</feature>
<dbReference type="InterPro" id="IPR022383">
    <property type="entry name" value="Lactate/malate_DH_C"/>
</dbReference>
<evidence type="ECO:0000256" key="1">
    <source>
        <dbReference type="ARBA" id="ARBA00003966"/>
    </source>
</evidence>
<feature type="binding site" evidence="7 10">
    <location>
        <begin position="59"/>
        <end position="65"/>
    </location>
    <ligand>
        <name>NAD(+)</name>
        <dbReference type="ChEBI" id="CHEBI:57540"/>
    </ligand>
</feature>
<protein>
    <recommendedName>
        <fullName evidence="3 7">Malate dehydrogenase</fullName>
        <ecNumber evidence="3 7">1.1.1.37</ecNumber>
    </recommendedName>
</protein>
<evidence type="ECO:0000256" key="6">
    <source>
        <dbReference type="ARBA" id="ARBA00023027"/>
    </source>
</evidence>
<dbReference type="GO" id="GO:0030060">
    <property type="term" value="F:L-malate dehydrogenase (NAD+) activity"/>
    <property type="evidence" value="ECO:0007669"/>
    <property type="project" value="UniProtKB-UniRule"/>
</dbReference>
<dbReference type="EC" id="1.1.1.37" evidence="3 7"/>
<proteinExistence type="inferred from homology"/>
<evidence type="ECO:0000256" key="2">
    <source>
        <dbReference type="ARBA" id="ARBA00009613"/>
    </source>
</evidence>
<feature type="binding site" evidence="7 10">
    <location>
        <begin position="177"/>
        <end position="179"/>
    </location>
    <ligand>
        <name>NAD(+)</name>
        <dbReference type="ChEBI" id="CHEBI:57540"/>
    </ligand>
</feature>
<dbReference type="InterPro" id="IPR001557">
    <property type="entry name" value="L-lactate/malate_DH"/>
</dbReference>
<evidence type="ECO:0000259" key="11">
    <source>
        <dbReference type="Pfam" id="PF00056"/>
    </source>
</evidence>
<feature type="binding site" evidence="7 10">
    <location>
        <position position="153"/>
    </location>
    <ligand>
        <name>NAD(+)</name>
        <dbReference type="ChEBI" id="CHEBI:57540"/>
    </ligand>
</feature>
<dbReference type="InterPro" id="IPR001236">
    <property type="entry name" value="Lactate/malate_DH_N"/>
</dbReference>
<dbReference type="SUPFAM" id="SSF51735">
    <property type="entry name" value="NAD(P)-binding Rossmann-fold domains"/>
    <property type="match status" value="1"/>
</dbReference>
<feature type="binding site" evidence="7 9">
    <location>
        <position position="179"/>
    </location>
    <ligand>
        <name>substrate</name>
    </ligand>
</feature>
<dbReference type="HAMAP" id="MF_01517">
    <property type="entry name" value="Malate_dehydrog_2"/>
    <property type="match status" value="1"/>
</dbReference>
<evidence type="ECO:0000313" key="14">
    <source>
        <dbReference type="Proteomes" id="UP000565205"/>
    </source>
</evidence>
<dbReference type="FunFam" id="3.40.50.720:FF:000010">
    <property type="entry name" value="Malate dehydrogenase"/>
    <property type="match status" value="1"/>
</dbReference>
<dbReference type="NCBIfam" id="NF003916">
    <property type="entry name" value="PRK05442.1"/>
    <property type="match status" value="1"/>
</dbReference>
<evidence type="ECO:0000256" key="4">
    <source>
        <dbReference type="ARBA" id="ARBA00022532"/>
    </source>
</evidence>
<dbReference type="Pfam" id="PF00056">
    <property type="entry name" value="Ldh_1_N"/>
    <property type="match status" value="1"/>
</dbReference>
<organism evidence="13 14">
    <name type="scientific">Endobacter medicaginis</name>
    <dbReference type="NCBI Taxonomy" id="1181271"/>
    <lineage>
        <taxon>Bacteria</taxon>
        <taxon>Pseudomonadati</taxon>
        <taxon>Pseudomonadota</taxon>
        <taxon>Alphaproteobacteria</taxon>
        <taxon>Acetobacterales</taxon>
        <taxon>Acetobacteraceae</taxon>
        <taxon>Endobacter</taxon>
    </lineage>
</organism>
<comment type="catalytic activity">
    <reaction evidence="7">
        <text>(S)-malate + NAD(+) = oxaloacetate + NADH + H(+)</text>
        <dbReference type="Rhea" id="RHEA:21432"/>
        <dbReference type="ChEBI" id="CHEBI:15378"/>
        <dbReference type="ChEBI" id="CHEBI:15589"/>
        <dbReference type="ChEBI" id="CHEBI:16452"/>
        <dbReference type="ChEBI" id="CHEBI:57540"/>
        <dbReference type="ChEBI" id="CHEBI:57945"/>
        <dbReference type="EC" id="1.1.1.37"/>
    </reaction>
</comment>
<dbReference type="Proteomes" id="UP000565205">
    <property type="component" value="Unassembled WGS sequence"/>
</dbReference>
<gene>
    <name evidence="7" type="primary">mdh</name>
    <name evidence="13" type="ORF">HUK83_15720</name>
</gene>
<dbReference type="Pfam" id="PF02866">
    <property type="entry name" value="Ldh_1_C"/>
    <property type="match status" value="1"/>
</dbReference>
<dbReference type="PIRSF" id="PIRSF000102">
    <property type="entry name" value="Lac_mal_DH"/>
    <property type="match status" value="1"/>
</dbReference>
<dbReference type="InterPro" id="IPR015955">
    <property type="entry name" value="Lactate_DH/Glyco_Ohase_4_C"/>
</dbReference>
<name>A0A850NVJ7_9PROT</name>
<feature type="active site" description="Proton acceptor" evidence="7 8">
    <location>
        <position position="235"/>
    </location>
</feature>
<dbReference type="InterPro" id="IPR036291">
    <property type="entry name" value="NAD(P)-bd_dom_sf"/>
</dbReference>
<comment type="caution">
    <text evidence="13">The sequence shown here is derived from an EMBL/GenBank/DDBJ whole genome shotgun (WGS) entry which is preliminary data.</text>
</comment>
<feature type="binding site" evidence="7 9">
    <location>
        <position position="140"/>
    </location>
    <ligand>
        <name>substrate</name>
    </ligand>
</feature>
<feature type="binding site" evidence="7 9">
    <location>
        <position position="210"/>
    </location>
    <ligand>
        <name>substrate</name>
    </ligand>
</feature>
<keyword evidence="6 7" id="KW-0520">NAD</keyword>
<evidence type="ECO:0000256" key="9">
    <source>
        <dbReference type="PIRSR" id="PIRSR000102-2"/>
    </source>
</evidence>
<feature type="binding site" evidence="7 9">
    <location>
        <position position="146"/>
    </location>
    <ligand>
        <name>substrate</name>
    </ligand>
</feature>
<dbReference type="GO" id="GO:0006099">
    <property type="term" value="P:tricarboxylic acid cycle"/>
    <property type="evidence" value="ECO:0007669"/>
    <property type="project" value="UniProtKB-UniRule"/>
</dbReference>
<evidence type="ECO:0000313" key="13">
    <source>
        <dbReference type="EMBL" id="NVN31776.1"/>
    </source>
</evidence>
<dbReference type="NCBIfam" id="TIGR01759">
    <property type="entry name" value="MalateDH-SF1"/>
    <property type="match status" value="1"/>
</dbReference>
<evidence type="ECO:0000256" key="10">
    <source>
        <dbReference type="PIRSR" id="PIRSR000102-3"/>
    </source>
</evidence>
<evidence type="ECO:0000256" key="7">
    <source>
        <dbReference type="HAMAP-Rule" id="MF_01517"/>
    </source>
</evidence>
<evidence type="ECO:0000256" key="8">
    <source>
        <dbReference type="PIRSR" id="PIRSR000102-1"/>
    </source>
</evidence>
<dbReference type="Gene3D" id="3.40.50.720">
    <property type="entry name" value="NAD(P)-binding Rossmann-like Domain"/>
    <property type="match status" value="1"/>
</dbReference>
<dbReference type="PANTHER" id="PTHR23382">
    <property type="entry name" value="MALATE DEHYDROGENASE"/>
    <property type="match status" value="1"/>
</dbReference>
<dbReference type="CDD" id="cd01338">
    <property type="entry name" value="MDH_chloroplast-like"/>
    <property type="match status" value="1"/>
</dbReference>
<dbReference type="GO" id="GO:0006108">
    <property type="term" value="P:malate metabolic process"/>
    <property type="evidence" value="ECO:0007669"/>
    <property type="project" value="InterPro"/>
</dbReference>
<dbReference type="AlphaFoldDB" id="A0A850NVJ7"/>
<comment type="function">
    <text evidence="1 7">Catalyzes the reversible oxidation of malate to oxaloacetate.</text>
</comment>
<dbReference type="FunFam" id="3.90.110.10:FF:000002">
    <property type="entry name" value="Malate dehydrogenase"/>
    <property type="match status" value="1"/>
</dbReference>
<accession>A0A850NVJ7</accession>
<comment type="similarity">
    <text evidence="2 7">Belongs to the LDH/MDH superfamily. MDH type 2 family.</text>
</comment>
<reference evidence="13 14" key="1">
    <citation type="submission" date="2020-06" db="EMBL/GenBank/DDBJ databases">
        <title>Description of novel acetic acid bacteria.</title>
        <authorList>
            <person name="Sombolestani A."/>
        </authorList>
    </citation>
    <scope>NUCLEOTIDE SEQUENCE [LARGE SCALE GENOMIC DNA]</scope>
    <source>
        <strain evidence="13 14">LMG 26838</strain>
    </source>
</reference>
<dbReference type="EMBL" id="JABXXQ010000495">
    <property type="protein sequence ID" value="NVN31776.1"/>
    <property type="molecule type" value="Genomic_DNA"/>
</dbReference>